<name>A0A409VMD5_9AGAR</name>
<sequence length="887" mass="99586">MGTIHFVDRAIGIIAAEAEATQERLDTHSPLNGAYLPADVWFSVAQIYLRDSPGTVAALSSTNRQFHNLLHFLKFRAVYIRLNDASKRSGSSSPALRFEKLLRDDPAIIDHVGGLWVGHEGDINLRAVNGHFTEDSERVSLCYILSRAYGVLRHLAFSFQDTTNLNLPATVLHAMLSSLSTPSLYEVSLFMGIVPWIIYSQLQSSHIDALNIRSVMANTAGMTSPLKGWHDFAQNVRALTVDLSDGLDILLQGLLNELPTANHLSSYVLKAKALEAAFYLPRESCSSVINPKLYFTSWRKTAMRSKIADLRVFNLMHTITLGFNLAFKKTDMACPRRLEWITNILRSVTPNQPVEYVNLFINDLVPSTGWIEQITQFPWRLFEDLFCSIVSHLQWPTLLGVNIGFAAREGKTVEPRDWVLLADHYLHESPSTIASLTLTSRGLNEALQSIKYRSIKLKLRTFGKSPFDPDSDSTAKEKEFATDVQSPAERLATKLLLNPWIVNQVKYLWIGNSDLTRYSILPSLEDLVCPRARAERNSLYYVLTCRFPALKELTFSVLRYTREFSKAQERSEARNVCPLLLPINIPPDVWKALRMCAKRPSLSRISLLTSPFLADFFSDLSHISSITAAGEPVYQMSRNGHWTLANRRIKCRPVELEIQHGAAIEHIGDHTDDMPPWLDLSCLTTLILKDLPSSGLNNDMIADFIRPSLTTLSVLKVLYQGNCMFDGHTPLLILRDAVSLKSLTLALDYPSSGPVARRSFRLFVSTIAACVSNSTCLESVTLLFSYPENPVSRILTSYREWFYLIDKDIWASLDALLSAGPVHDHYGSGLRRVNIGFLASKMTADMVEFLRRGVKARLPKLVASGRLDLVVEKFQESSLSHPLWGNA</sequence>
<dbReference type="InParanoid" id="A0A409VMD5"/>
<evidence type="ECO:0000313" key="2">
    <source>
        <dbReference type="Proteomes" id="UP000284706"/>
    </source>
</evidence>
<accession>A0A409VMD5</accession>
<evidence type="ECO:0000313" key="1">
    <source>
        <dbReference type="EMBL" id="PPQ67435.1"/>
    </source>
</evidence>
<keyword evidence="2" id="KW-1185">Reference proteome</keyword>
<proteinExistence type="predicted"/>
<dbReference type="Proteomes" id="UP000284706">
    <property type="component" value="Unassembled WGS sequence"/>
</dbReference>
<protein>
    <recommendedName>
        <fullName evidence="3">F-box domain-containing protein</fullName>
    </recommendedName>
</protein>
<gene>
    <name evidence="1" type="ORF">CVT26_007229</name>
</gene>
<dbReference type="EMBL" id="NHYE01005612">
    <property type="protein sequence ID" value="PPQ67435.1"/>
    <property type="molecule type" value="Genomic_DNA"/>
</dbReference>
<dbReference type="AlphaFoldDB" id="A0A409VMD5"/>
<comment type="caution">
    <text evidence="1">The sequence shown here is derived from an EMBL/GenBank/DDBJ whole genome shotgun (WGS) entry which is preliminary data.</text>
</comment>
<organism evidence="1 2">
    <name type="scientific">Gymnopilus dilepis</name>
    <dbReference type="NCBI Taxonomy" id="231916"/>
    <lineage>
        <taxon>Eukaryota</taxon>
        <taxon>Fungi</taxon>
        <taxon>Dikarya</taxon>
        <taxon>Basidiomycota</taxon>
        <taxon>Agaricomycotina</taxon>
        <taxon>Agaricomycetes</taxon>
        <taxon>Agaricomycetidae</taxon>
        <taxon>Agaricales</taxon>
        <taxon>Agaricineae</taxon>
        <taxon>Hymenogastraceae</taxon>
        <taxon>Gymnopilus</taxon>
    </lineage>
</organism>
<reference evidence="1 2" key="1">
    <citation type="journal article" date="2018" name="Evol. Lett.">
        <title>Horizontal gene cluster transfer increased hallucinogenic mushroom diversity.</title>
        <authorList>
            <person name="Reynolds H.T."/>
            <person name="Vijayakumar V."/>
            <person name="Gluck-Thaler E."/>
            <person name="Korotkin H.B."/>
            <person name="Matheny P.B."/>
            <person name="Slot J.C."/>
        </authorList>
    </citation>
    <scope>NUCLEOTIDE SEQUENCE [LARGE SCALE GENOMIC DNA]</scope>
    <source>
        <strain evidence="1 2">SRW20</strain>
    </source>
</reference>
<evidence type="ECO:0008006" key="3">
    <source>
        <dbReference type="Google" id="ProtNLM"/>
    </source>
</evidence>